<dbReference type="GO" id="GO:0055085">
    <property type="term" value="P:transmembrane transport"/>
    <property type="evidence" value="ECO:0007669"/>
    <property type="project" value="InterPro"/>
</dbReference>
<dbReference type="InterPro" id="IPR038404">
    <property type="entry name" value="TRAP_DctP_sf"/>
</dbReference>
<dbReference type="Gene3D" id="3.40.190.170">
    <property type="entry name" value="Bacterial extracellular solute-binding protein, family 7"/>
    <property type="match status" value="1"/>
</dbReference>
<proteinExistence type="inferred from homology"/>
<evidence type="ECO:0000313" key="5">
    <source>
        <dbReference type="Proteomes" id="UP000190092"/>
    </source>
</evidence>
<keyword evidence="5" id="KW-1185">Reference proteome</keyword>
<dbReference type="PANTHER" id="PTHR33376">
    <property type="match status" value="1"/>
</dbReference>
<protein>
    <submittedName>
        <fullName evidence="4">Extracellular solute-binding protein, family 7</fullName>
    </submittedName>
</protein>
<dbReference type="RefSeq" id="WP_085934912.1">
    <property type="nucleotide sequence ID" value="NZ_FUWJ01000003.1"/>
</dbReference>
<organism evidence="4 5">
    <name type="scientific">Enhydrobacter aerosaccus</name>
    <dbReference type="NCBI Taxonomy" id="225324"/>
    <lineage>
        <taxon>Bacteria</taxon>
        <taxon>Pseudomonadati</taxon>
        <taxon>Pseudomonadota</taxon>
        <taxon>Alphaproteobacteria</taxon>
        <taxon>Hyphomicrobiales</taxon>
        <taxon>Enhydrobacter</taxon>
    </lineage>
</organism>
<dbReference type="Pfam" id="PF03480">
    <property type="entry name" value="DctP"/>
    <property type="match status" value="1"/>
</dbReference>
<reference evidence="5" key="1">
    <citation type="submission" date="2017-02" db="EMBL/GenBank/DDBJ databases">
        <authorList>
            <person name="Varghese N."/>
            <person name="Submissions S."/>
        </authorList>
    </citation>
    <scope>NUCLEOTIDE SEQUENCE [LARGE SCALE GENOMIC DNA]</scope>
    <source>
        <strain evidence="5">ATCC 27094</strain>
    </source>
</reference>
<name>A0A1T4QGI5_9HYPH</name>
<evidence type="ECO:0000313" key="4">
    <source>
        <dbReference type="EMBL" id="SKA02835.1"/>
    </source>
</evidence>
<accession>A0A1T4QGI5</accession>
<evidence type="ECO:0000256" key="2">
    <source>
        <dbReference type="ARBA" id="ARBA00022448"/>
    </source>
</evidence>
<dbReference type="EMBL" id="FUWJ01000003">
    <property type="protein sequence ID" value="SKA02835.1"/>
    <property type="molecule type" value="Genomic_DNA"/>
</dbReference>
<dbReference type="Proteomes" id="UP000190092">
    <property type="component" value="Unassembled WGS sequence"/>
</dbReference>
<evidence type="ECO:0000256" key="1">
    <source>
        <dbReference type="ARBA" id="ARBA00009023"/>
    </source>
</evidence>
<evidence type="ECO:0000256" key="3">
    <source>
        <dbReference type="ARBA" id="ARBA00022729"/>
    </source>
</evidence>
<comment type="similarity">
    <text evidence="1">Belongs to the bacterial solute-binding protein 7 family.</text>
</comment>
<dbReference type="PANTHER" id="PTHR33376:SF7">
    <property type="entry name" value="C4-DICARBOXYLATE-BINDING PROTEIN DCTB"/>
    <property type="match status" value="1"/>
</dbReference>
<dbReference type="InterPro" id="IPR018389">
    <property type="entry name" value="DctP_fam"/>
</dbReference>
<sequence>MSLRLSRRAVFGAAAATLVSPAILRAAEPLKIRCSLDTAPSHPRNQTIVDYFEKLAKASNGGIVGEVFHSGQLFADLNVSKALLQGQVEMAAPGAWTLTGLVPDCDMVQLPYFYGQSSETTHKATDGKPGQYVNQQLMGKLHTQVLGPWIDLGYQNWYSTKTALNHLSDLKGLKIRSPGGAGISWRIKFVGGIANTTAWPNVPLALSQGTFDALVSTDESCNSAKLWEAGVKYSYADHQFMGQYIPMIGNATWAKLGADNQKMMTDLWAQNIGGYRSNAAASQANGRKVMESNGVKFTDPSADELAAARKAMLGDVDALIKDAKLSPEIVKLVKEAIG</sequence>
<dbReference type="AlphaFoldDB" id="A0A1T4QGI5"/>
<dbReference type="STRING" id="225324.SAMN02745126_03214"/>
<dbReference type="NCBIfam" id="NF037995">
    <property type="entry name" value="TRAP_S1"/>
    <property type="match status" value="1"/>
</dbReference>
<gene>
    <name evidence="4" type="ORF">SAMN02745126_03214</name>
</gene>
<dbReference type="OrthoDB" id="9803763at2"/>
<keyword evidence="2" id="KW-0813">Transport</keyword>
<keyword evidence="3" id="KW-0732">Signal</keyword>